<dbReference type="InterPro" id="IPR016136">
    <property type="entry name" value="DNA_helicase_N/primase_C"/>
</dbReference>
<dbReference type="PANTHER" id="PTHR30153:SF2">
    <property type="entry name" value="REPLICATIVE DNA HELICASE"/>
    <property type="match status" value="1"/>
</dbReference>
<proteinExistence type="inferred from homology"/>
<dbReference type="SMART" id="SM00382">
    <property type="entry name" value="AAA"/>
    <property type="match status" value="2"/>
</dbReference>
<reference evidence="6" key="1">
    <citation type="submission" date="2014-01" db="EMBL/GenBank/DDBJ databases">
        <authorList>
            <person name="Aslett M."/>
        </authorList>
    </citation>
    <scope>NUCLEOTIDE SEQUENCE</scope>
</reference>
<dbReference type="GO" id="GO:0008170">
    <property type="term" value="F:N-methyltransferase activity"/>
    <property type="evidence" value="ECO:0007669"/>
    <property type="project" value="InterPro"/>
</dbReference>
<keyword evidence="6" id="KW-0347">Helicase</keyword>
<feature type="domain" description="SF4 helicase" evidence="5">
    <location>
        <begin position="430"/>
        <end position="695"/>
    </location>
</feature>
<dbReference type="PRINTS" id="PR00508">
    <property type="entry name" value="S21N4MTFRASE"/>
</dbReference>
<keyword evidence="6" id="KW-0067">ATP-binding</keyword>
<dbReference type="PROSITE" id="PS00092">
    <property type="entry name" value="N6_MTASE"/>
    <property type="match status" value="1"/>
</dbReference>
<protein>
    <submittedName>
        <fullName evidence="6">DNA replication helicase</fullName>
    </submittedName>
</protein>
<dbReference type="GO" id="GO:0005829">
    <property type="term" value="C:cytosol"/>
    <property type="evidence" value="ECO:0007669"/>
    <property type="project" value="TreeGrafter"/>
</dbReference>
<dbReference type="InterPro" id="IPR027417">
    <property type="entry name" value="P-loop_NTPase"/>
</dbReference>
<dbReference type="InterPro" id="IPR029063">
    <property type="entry name" value="SAM-dependent_MTases_sf"/>
</dbReference>
<dbReference type="SUPFAM" id="SSF53335">
    <property type="entry name" value="S-adenosyl-L-methionine-dependent methyltransferases"/>
    <property type="match status" value="1"/>
</dbReference>
<dbReference type="STRING" id="36087.A0A077ZJZ7"/>
<accession>A0A077ZJZ7</accession>
<evidence type="ECO:0000313" key="7">
    <source>
        <dbReference type="Proteomes" id="UP000030665"/>
    </source>
</evidence>
<dbReference type="Pfam" id="PF01695">
    <property type="entry name" value="IstB_IS21"/>
    <property type="match status" value="1"/>
</dbReference>
<keyword evidence="7" id="KW-1185">Reference proteome</keyword>
<dbReference type="Gene3D" id="3.40.50.150">
    <property type="entry name" value="Vaccinia Virus protein VP39"/>
    <property type="match status" value="1"/>
</dbReference>
<dbReference type="InterPro" id="IPR002611">
    <property type="entry name" value="IstB_ATP-bd"/>
</dbReference>
<keyword evidence="6" id="KW-0378">Hydrolase</keyword>
<dbReference type="InterPro" id="IPR007694">
    <property type="entry name" value="DNA_helicase_DnaB-like_C"/>
</dbReference>
<keyword evidence="4" id="KW-0808">Transferase</keyword>
<dbReference type="AlphaFoldDB" id="A0A077ZJZ7"/>
<evidence type="ECO:0000256" key="3">
    <source>
        <dbReference type="ARBA" id="ARBA00022603"/>
    </source>
</evidence>
<dbReference type="Gene3D" id="1.10.860.10">
    <property type="entry name" value="DNAb Helicase, Chain A"/>
    <property type="match status" value="1"/>
</dbReference>
<dbReference type="Pfam" id="PF01555">
    <property type="entry name" value="N6_N4_Mtase"/>
    <property type="match status" value="1"/>
</dbReference>
<evidence type="ECO:0000256" key="1">
    <source>
        <dbReference type="ARBA" id="ARBA00006594"/>
    </source>
</evidence>
<dbReference type="GO" id="GO:0005524">
    <property type="term" value="F:ATP binding"/>
    <property type="evidence" value="ECO:0007669"/>
    <property type="project" value="InterPro"/>
</dbReference>
<dbReference type="GO" id="GO:0006269">
    <property type="term" value="P:DNA replication, synthesis of primer"/>
    <property type="evidence" value="ECO:0007669"/>
    <property type="project" value="UniProtKB-KW"/>
</dbReference>
<dbReference type="InterPro" id="IPR002052">
    <property type="entry name" value="DNA_methylase_N6_adenine_CS"/>
</dbReference>
<dbReference type="EMBL" id="HG806874">
    <property type="protein sequence ID" value="CDW60079.1"/>
    <property type="molecule type" value="Genomic_DNA"/>
</dbReference>
<dbReference type="PROSITE" id="PS51199">
    <property type="entry name" value="SF4_HELICASE"/>
    <property type="match status" value="1"/>
</dbReference>
<dbReference type="SUPFAM" id="SSF52540">
    <property type="entry name" value="P-loop containing nucleoside triphosphate hydrolases"/>
    <property type="match status" value="2"/>
</dbReference>
<dbReference type="Gene3D" id="3.40.50.300">
    <property type="entry name" value="P-loop containing nucleotide triphosphate hydrolases"/>
    <property type="match status" value="2"/>
</dbReference>
<reference evidence="6" key="2">
    <citation type="submission" date="2014-03" db="EMBL/GenBank/DDBJ databases">
        <title>The whipworm genome and dual-species transcriptomics of an intimate host-pathogen interaction.</title>
        <authorList>
            <person name="Foth B.J."/>
            <person name="Tsai I.J."/>
            <person name="Reid A.J."/>
            <person name="Bancroft A.J."/>
            <person name="Nichol S."/>
            <person name="Tracey A."/>
            <person name="Holroyd N."/>
            <person name="Cotton J.A."/>
            <person name="Stanley E.J."/>
            <person name="Zarowiecki M."/>
            <person name="Liu J.Z."/>
            <person name="Huckvale T."/>
            <person name="Cooper P.J."/>
            <person name="Grencis R.K."/>
            <person name="Berriman M."/>
        </authorList>
    </citation>
    <scope>NUCLEOTIDE SEQUENCE [LARGE SCALE GENOMIC DNA]</scope>
</reference>
<dbReference type="InterPro" id="IPR002941">
    <property type="entry name" value="DNA_methylase_N4/N6"/>
</dbReference>
<dbReference type="OrthoDB" id="448835at2759"/>
<evidence type="ECO:0000313" key="6">
    <source>
        <dbReference type="EMBL" id="CDW60079.1"/>
    </source>
</evidence>
<dbReference type="Pfam" id="PF03796">
    <property type="entry name" value="DnaB_C"/>
    <property type="match status" value="1"/>
</dbReference>
<keyword evidence="3" id="KW-0489">Methyltransferase</keyword>
<evidence type="ECO:0000259" key="5">
    <source>
        <dbReference type="PROSITE" id="PS51199"/>
    </source>
</evidence>
<evidence type="ECO:0000256" key="4">
    <source>
        <dbReference type="ARBA" id="ARBA00022679"/>
    </source>
</evidence>
<dbReference type="InterPro" id="IPR003593">
    <property type="entry name" value="AAA+_ATPase"/>
</dbReference>
<dbReference type="InterPro" id="IPR001091">
    <property type="entry name" value="RM_Methyltransferase"/>
</dbReference>
<dbReference type="PANTHER" id="PTHR30153">
    <property type="entry name" value="REPLICATIVE DNA HELICASE DNAB"/>
    <property type="match status" value="1"/>
</dbReference>
<comment type="similarity">
    <text evidence="1">Belongs to the N(4)/N(6)-methyltransferase family.</text>
</comment>
<dbReference type="GO" id="GO:0003677">
    <property type="term" value="F:DNA binding"/>
    <property type="evidence" value="ECO:0007669"/>
    <property type="project" value="InterPro"/>
</dbReference>
<organism evidence="6 7">
    <name type="scientific">Trichuris trichiura</name>
    <name type="common">Whipworm</name>
    <name type="synonym">Trichocephalus trichiurus</name>
    <dbReference type="NCBI Taxonomy" id="36087"/>
    <lineage>
        <taxon>Eukaryota</taxon>
        <taxon>Metazoa</taxon>
        <taxon>Ecdysozoa</taxon>
        <taxon>Nematoda</taxon>
        <taxon>Enoplea</taxon>
        <taxon>Dorylaimia</taxon>
        <taxon>Trichinellida</taxon>
        <taxon>Trichuridae</taxon>
        <taxon>Trichuris</taxon>
    </lineage>
</organism>
<name>A0A077ZJZ7_TRITR</name>
<dbReference type="GO" id="GO:0003678">
    <property type="term" value="F:DNA helicase activity"/>
    <property type="evidence" value="ECO:0007669"/>
    <property type="project" value="InterPro"/>
</dbReference>
<keyword evidence="6" id="KW-0547">Nucleotide-binding</keyword>
<dbReference type="CDD" id="cd00984">
    <property type="entry name" value="DnaB_C"/>
    <property type="match status" value="1"/>
</dbReference>
<gene>
    <name evidence="6" type="ORF">TTRE_0000843001</name>
</gene>
<dbReference type="GO" id="GO:0032259">
    <property type="term" value="P:methylation"/>
    <property type="evidence" value="ECO:0007669"/>
    <property type="project" value="UniProtKB-KW"/>
</dbReference>
<sequence>MDELRAEIAFAQKGEKPWPYRSCLMREGRGYCEKHGEYHTHILVWSDRNGEDREKISCCPDCLIAEANDLTMELSSIKAEELTDNAGIALRFRDCEFDNYLEVNPDAARNLAACRRYAENWPDMLENGTSLVMTGSCGTGKNHLAVAMAKHIIRNYLASVEITDVMRLTRAVKNCWRNDSEKTADEVIERYASMDLLIIDEVGVQFGSAAEMAILQEIINARYESILPTILISNLSPEELWAFISPRIADRITDGGRNWLSFNWPSYRSRIRGAVIGAFFLRGADPEVMDILATLPADVFSVRAYQDIYTGICRQARVSGVIDPVLLCNEMPELAPVITDTGRKTWVKSSLEHYVAALRRNAALRDAEKTLNEALQKLRDAHTCEAAEDALKDAQNMMVTLSTGKGVIQPVHIDDVLPEVVERVECRNQGLEKSRTLMTGIDELDAKTGGMEPGDLVFIAARPSMGKTELALDIIDKVTEQGHGVLLFTMEMANIQIGERMVSAAGGMPVSRLKSVAHFEDEDWARFSQGVGRMTGRNIWMVDQANLTIDEICATTKHHLIKHPETALVVVDYLGLIKTRTTGRHDLAVGEISKGLKGLAKSGGFPLIALSQLSRGVESRPNKRPMNSDLKNSGEIEADADIILMLYRDEVYNPDTQARGIAEINITKQRNGSLGTIYRRFYNGHFLPVDQESARVLSTPMKPGNPRRYNKSYWYVMLTRREKDMLKQQDMTETAAAVLHFLPADKWVTPRMMTRTTGSLPDDSIDLIVTDPPYFKVKPNDWDNQWKEDEDYLKWLDHCLAQFWRVLKPSGSLYLFCGHRLASDIEIMMRERFNVLNHIIWAKPSGRWNGCNKESLRAYFPATERILFAEHYQGPYRPKDDGYEAKGRALKQHVMAPLISYFRDARAALGITAKQIADVSGKKNMVSHWFSASQWQLPNEDDYRKLQVLFARVAEEKHQRGELEKPHHQLVSTYSELNRQYASLLEEYKSLRRYFSVSAAVPYTDVWTHKPVQYYPGKHPCEKPADMLRQMITASSRPGDLVADFFMGSGSTVKAAMALGRRAIGVELEAERFEQTARDVQNSIRKRE</sequence>
<dbReference type="Proteomes" id="UP000030665">
    <property type="component" value="Unassembled WGS sequence"/>
</dbReference>
<evidence type="ECO:0000256" key="2">
    <source>
        <dbReference type="ARBA" id="ARBA00022515"/>
    </source>
</evidence>
<keyword evidence="2" id="KW-0639">Primosome</keyword>